<dbReference type="CDD" id="cd00143">
    <property type="entry name" value="PP2Cc"/>
    <property type="match status" value="1"/>
</dbReference>
<evidence type="ECO:0000256" key="7">
    <source>
        <dbReference type="ARBA" id="ARBA00047761"/>
    </source>
</evidence>
<evidence type="ECO:0000256" key="4">
    <source>
        <dbReference type="ARBA" id="ARBA00022723"/>
    </source>
</evidence>
<comment type="cofactor">
    <cofactor evidence="1">
        <name>Mg(2+)</name>
        <dbReference type="ChEBI" id="CHEBI:18420"/>
    </cofactor>
</comment>
<dbReference type="PROSITE" id="PS01032">
    <property type="entry name" value="PPM_1"/>
    <property type="match status" value="1"/>
</dbReference>
<comment type="similarity">
    <text evidence="9">Belongs to the PP2C family.</text>
</comment>
<feature type="domain" description="PPM-type phosphatase" evidence="10">
    <location>
        <begin position="23"/>
        <end position="280"/>
    </location>
</feature>
<comment type="subcellular location">
    <subcellularLocation>
        <location evidence="2">Membrane</location>
        <topology evidence="2">Peripheral membrane protein</topology>
    </subcellularLocation>
</comment>
<accession>A0A8S1LF84</accession>
<comment type="catalytic activity">
    <reaction evidence="8">
        <text>O-phospho-L-threonyl-[protein] + H2O = L-threonyl-[protein] + phosphate</text>
        <dbReference type="Rhea" id="RHEA:47004"/>
        <dbReference type="Rhea" id="RHEA-COMP:11060"/>
        <dbReference type="Rhea" id="RHEA-COMP:11605"/>
        <dbReference type="ChEBI" id="CHEBI:15377"/>
        <dbReference type="ChEBI" id="CHEBI:30013"/>
        <dbReference type="ChEBI" id="CHEBI:43474"/>
        <dbReference type="ChEBI" id="CHEBI:61977"/>
        <dbReference type="EC" id="3.1.3.16"/>
    </reaction>
</comment>
<comment type="caution">
    <text evidence="11">The sequence shown here is derived from an EMBL/GenBank/DDBJ whole genome shotgun (WGS) entry which is preliminary data.</text>
</comment>
<evidence type="ECO:0000256" key="2">
    <source>
        <dbReference type="ARBA" id="ARBA00004170"/>
    </source>
</evidence>
<proteinExistence type="inferred from homology"/>
<dbReference type="Pfam" id="PF00481">
    <property type="entry name" value="PP2C"/>
    <property type="match status" value="1"/>
</dbReference>
<sequence>MGSFLSQPITQKSHEYQFSGNLSCYTTAMQGWRLQMEDDHLMKPNFLENISLFAVFDGHGGSGISKFLAENFINVLISQPTFEKMDFMQSLHDTFLQLDDMIKNNEIKNTFIGSTAVVALIADKMLYVANLGDSRCLLMRDDETIELTKDHLPSNELARIRYAGGFVDEQGRLNGTLSVSRAFGDFEFKQEPLPANQQMVIAEPEIRKIKLNKDDRFLFLGCDGVFETQNSFKVMEFISARVAEKQEPSIILEQLLDTSLAADTSTGYGCDNMTAMLILLNQ</sequence>
<keyword evidence="6 9" id="KW-0904">Protein phosphatase</keyword>
<dbReference type="PANTHER" id="PTHR13832:SF803">
    <property type="entry name" value="PROTEIN PHOSPHATASE 1G"/>
    <property type="match status" value="1"/>
</dbReference>
<evidence type="ECO:0000313" key="11">
    <source>
        <dbReference type="EMBL" id="CAD8065121.1"/>
    </source>
</evidence>
<dbReference type="Proteomes" id="UP000688137">
    <property type="component" value="Unassembled WGS sequence"/>
</dbReference>
<name>A0A8S1LF84_PARPR</name>
<dbReference type="EC" id="3.1.3.16" evidence="3"/>
<dbReference type="OMA" id="LWTACKK"/>
<keyword evidence="5 9" id="KW-0378">Hydrolase</keyword>
<dbReference type="GO" id="GO:0004722">
    <property type="term" value="F:protein serine/threonine phosphatase activity"/>
    <property type="evidence" value="ECO:0007669"/>
    <property type="project" value="UniProtKB-EC"/>
</dbReference>
<evidence type="ECO:0000259" key="10">
    <source>
        <dbReference type="PROSITE" id="PS51746"/>
    </source>
</evidence>
<evidence type="ECO:0000256" key="5">
    <source>
        <dbReference type="ARBA" id="ARBA00022801"/>
    </source>
</evidence>
<dbReference type="PROSITE" id="PS51746">
    <property type="entry name" value="PPM_2"/>
    <property type="match status" value="1"/>
</dbReference>
<dbReference type="GO" id="GO:0016020">
    <property type="term" value="C:membrane"/>
    <property type="evidence" value="ECO:0007669"/>
    <property type="project" value="UniProtKB-SubCell"/>
</dbReference>
<dbReference type="AlphaFoldDB" id="A0A8S1LF84"/>
<dbReference type="FunFam" id="3.60.40.10:FF:000140">
    <property type="entry name" value="Protein phosphatase 2C"/>
    <property type="match status" value="1"/>
</dbReference>
<dbReference type="EMBL" id="CAJJDM010000036">
    <property type="protein sequence ID" value="CAD8065121.1"/>
    <property type="molecule type" value="Genomic_DNA"/>
</dbReference>
<dbReference type="SMART" id="SM00331">
    <property type="entry name" value="PP2C_SIG"/>
    <property type="match status" value="1"/>
</dbReference>
<dbReference type="InterPro" id="IPR001932">
    <property type="entry name" value="PPM-type_phosphatase-like_dom"/>
</dbReference>
<dbReference type="InterPro" id="IPR015655">
    <property type="entry name" value="PP2C"/>
</dbReference>
<comment type="catalytic activity">
    <reaction evidence="7">
        <text>O-phospho-L-seryl-[protein] + H2O = L-seryl-[protein] + phosphate</text>
        <dbReference type="Rhea" id="RHEA:20629"/>
        <dbReference type="Rhea" id="RHEA-COMP:9863"/>
        <dbReference type="Rhea" id="RHEA-COMP:11604"/>
        <dbReference type="ChEBI" id="CHEBI:15377"/>
        <dbReference type="ChEBI" id="CHEBI:29999"/>
        <dbReference type="ChEBI" id="CHEBI:43474"/>
        <dbReference type="ChEBI" id="CHEBI:83421"/>
        <dbReference type="EC" id="3.1.3.16"/>
    </reaction>
</comment>
<reference evidence="11" key="1">
    <citation type="submission" date="2021-01" db="EMBL/GenBank/DDBJ databases">
        <authorList>
            <consortium name="Genoscope - CEA"/>
            <person name="William W."/>
        </authorList>
    </citation>
    <scope>NUCLEOTIDE SEQUENCE</scope>
</reference>
<evidence type="ECO:0000256" key="9">
    <source>
        <dbReference type="RuleBase" id="RU003465"/>
    </source>
</evidence>
<evidence type="ECO:0000313" key="12">
    <source>
        <dbReference type="Proteomes" id="UP000688137"/>
    </source>
</evidence>
<evidence type="ECO:0000256" key="1">
    <source>
        <dbReference type="ARBA" id="ARBA00001946"/>
    </source>
</evidence>
<protein>
    <recommendedName>
        <fullName evidence="3">protein-serine/threonine phosphatase</fullName>
        <ecNumber evidence="3">3.1.3.16</ecNumber>
    </recommendedName>
</protein>
<organism evidence="11 12">
    <name type="scientific">Paramecium primaurelia</name>
    <dbReference type="NCBI Taxonomy" id="5886"/>
    <lineage>
        <taxon>Eukaryota</taxon>
        <taxon>Sar</taxon>
        <taxon>Alveolata</taxon>
        <taxon>Ciliophora</taxon>
        <taxon>Intramacronucleata</taxon>
        <taxon>Oligohymenophorea</taxon>
        <taxon>Peniculida</taxon>
        <taxon>Parameciidae</taxon>
        <taxon>Paramecium</taxon>
    </lineage>
</organism>
<gene>
    <name evidence="11" type="ORF">PPRIM_AZ9-3.1.T0370108</name>
</gene>
<dbReference type="InterPro" id="IPR000222">
    <property type="entry name" value="PP2C_BS"/>
</dbReference>
<dbReference type="GO" id="GO:0046872">
    <property type="term" value="F:metal ion binding"/>
    <property type="evidence" value="ECO:0007669"/>
    <property type="project" value="UniProtKB-KW"/>
</dbReference>
<keyword evidence="12" id="KW-1185">Reference proteome</keyword>
<evidence type="ECO:0000256" key="3">
    <source>
        <dbReference type="ARBA" id="ARBA00013081"/>
    </source>
</evidence>
<dbReference type="PANTHER" id="PTHR13832">
    <property type="entry name" value="PROTEIN PHOSPHATASE 2C"/>
    <property type="match status" value="1"/>
</dbReference>
<evidence type="ECO:0000256" key="6">
    <source>
        <dbReference type="ARBA" id="ARBA00022912"/>
    </source>
</evidence>
<keyword evidence="4" id="KW-0479">Metal-binding</keyword>
<dbReference type="SMART" id="SM00332">
    <property type="entry name" value="PP2Cc"/>
    <property type="match status" value="1"/>
</dbReference>
<evidence type="ECO:0000256" key="8">
    <source>
        <dbReference type="ARBA" id="ARBA00048336"/>
    </source>
</evidence>